<reference evidence="2" key="1">
    <citation type="submission" date="2018-02" db="EMBL/GenBank/DDBJ databases">
        <title>Genome sequence of Desulfocucumis palustris strain NAW-5.</title>
        <authorList>
            <person name="Watanabe M."/>
            <person name="Kojima H."/>
            <person name="Fukui M."/>
        </authorList>
    </citation>
    <scope>NUCLEOTIDE SEQUENCE [LARGE SCALE GENOMIC DNA]</scope>
    <source>
        <strain evidence="2">NAW-5</strain>
    </source>
</reference>
<sequence>MLFKEIMLLVNPRITLQSRPKGDFVFLKRYVPGDIDLNNDKHREGKEE</sequence>
<proteinExistence type="predicted"/>
<keyword evidence="2" id="KW-1185">Reference proteome</keyword>
<dbReference type="EMBL" id="BFAV01000030">
    <property type="protein sequence ID" value="GBF32433.1"/>
    <property type="molecule type" value="Genomic_DNA"/>
</dbReference>
<comment type="caution">
    <text evidence="1">The sequence shown here is derived from an EMBL/GenBank/DDBJ whole genome shotgun (WGS) entry which is preliminary data.</text>
</comment>
<dbReference type="AlphaFoldDB" id="A0A2L2X9Y9"/>
<evidence type="ECO:0000313" key="1">
    <source>
        <dbReference type="EMBL" id="GBF32433.1"/>
    </source>
</evidence>
<evidence type="ECO:0000313" key="2">
    <source>
        <dbReference type="Proteomes" id="UP000239549"/>
    </source>
</evidence>
<name>A0A2L2X9Y9_9FIRM</name>
<accession>A0A2L2X9Y9</accession>
<organism evidence="1 2">
    <name type="scientific">Desulfocucumis palustris</name>
    <dbReference type="NCBI Taxonomy" id="1898651"/>
    <lineage>
        <taxon>Bacteria</taxon>
        <taxon>Bacillati</taxon>
        <taxon>Bacillota</taxon>
        <taxon>Clostridia</taxon>
        <taxon>Eubacteriales</taxon>
        <taxon>Desulfocucumaceae</taxon>
        <taxon>Desulfocucumis</taxon>
    </lineage>
</organism>
<gene>
    <name evidence="1" type="ORF">DCCM_0629</name>
</gene>
<protein>
    <submittedName>
        <fullName evidence="1">Uncharacterized protein</fullName>
    </submittedName>
</protein>
<dbReference type="Proteomes" id="UP000239549">
    <property type="component" value="Unassembled WGS sequence"/>
</dbReference>